<sequence length="133" mass="14542">MSEVRAQSGWTGWVLFAAVLLIISAVLDIFYGFMALLGPDTGYFVSSSGVQTFSLTAWGWWSIILGVLLLLAGISLASGRMWARIFAVIVAGLHALGQLIAFPSQPWWSIAMVTIDILVIYAVTVHGRELRRD</sequence>
<feature type="transmembrane region" description="Helical" evidence="1">
    <location>
        <begin position="107"/>
        <end position="125"/>
    </location>
</feature>
<dbReference type="EMBL" id="JAROCB010000002">
    <property type="protein sequence ID" value="MDN4596897.1"/>
    <property type="molecule type" value="Genomic_DNA"/>
</dbReference>
<keyword evidence="1" id="KW-0472">Membrane</keyword>
<evidence type="ECO:0000259" key="2">
    <source>
        <dbReference type="Pfam" id="PF23636"/>
    </source>
</evidence>
<dbReference type="Pfam" id="PF23636">
    <property type="entry name" value="DUF7144"/>
    <property type="match status" value="1"/>
</dbReference>
<accession>A0ABT8IX11</accession>
<dbReference type="InterPro" id="IPR055568">
    <property type="entry name" value="DUF7144"/>
</dbReference>
<reference evidence="3" key="1">
    <citation type="submission" date="2023-03" db="EMBL/GenBank/DDBJ databases">
        <title>MT1 and MT2 Draft Genomes of Novel Species.</title>
        <authorList>
            <person name="Venkateswaran K."/>
        </authorList>
    </citation>
    <scope>NUCLEOTIDE SEQUENCE</scope>
    <source>
        <strain evidence="3">F6_8S_P_1A</strain>
    </source>
</reference>
<evidence type="ECO:0000256" key="1">
    <source>
        <dbReference type="SAM" id="Phobius"/>
    </source>
</evidence>
<feature type="domain" description="DUF7144" evidence="2">
    <location>
        <begin position="13"/>
        <end position="128"/>
    </location>
</feature>
<organism evidence="3 4">
    <name type="scientific">Leifsonia virtsii</name>
    <dbReference type="NCBI Taxonomy" id="3035915"/>
    <lineage>
        <taxon>Bacteria</taxon>
        <taxon>Bacillati</taxon>
        <taxon>Actinomycetota</taxon>
        <taxon>Actinomycetes</taxon>
        <taxon>Micrococcales</taxon>
        <taxon>Microbacteriaceae</taxon>
        <taxon>Leifsonia</taxon>
    </lineage>
</organism>
<protein>
    <recommendedName>
        <fullName evidence="2">DUF7144 domain-containing protein</fullName>
    </recommendedName>
</protein>
<dbReference type="Proteomes" id="UP001174210">
    <property type="component" value="Unassembled WGS sequence"/>
</dbReference>
<feature type="transmembrane region" description="Helical" evidence="1">
    <location>
        <begin position="81"/>
        <end position="101"/>
    </location>
</feature>
<feature type="transmembrane region" description="Helical" evidence="1">
    <location>
        <begin position="12"/>
        <end position="37"/>
    </location>
</feature>
<feature type="transmembrane region" description="Helical" evidence="1">
    <location>
        <begin position="57"/>
        <end position="74"/>
    </location>
</feature>
<keyword evidence="1" id="KW-1133">Transmembrane helix</keyword>
<evidence type="ECO:0000313" key="4">
    <source>
        <dbReference type="Proteomes" id="UP001174210"/>
    </source>
</evidence>
<keyword evidence="4" id="KW-1185">Reference proteome</keyword>
<dbReference type="RefSeq" id="WP_301217364.1">
    <property type="nucleotide sequence ID" value="NZ_JAROCB010000002.1"/>
</dbReference>
<keyword evidence="1" id="KW-0812">Transmembrane</keyword>
<proteinExistence type="predicted"/>
<name>A0ABT8IX11_9MICO</name>
<evidence type="ECO:0000313" key="3">
    <source>
        <dbReference type="EMBL" id="MDN4596897.1"/>
    </source>
</evidence>
<comment type="caution">
    <text evidence="3">The sequence shown here is derived from an EMBL/GenBank/DDBJ whole genome shotgun (WGS) entry which is preliminary data.</text>
</comment>
<gene>
    <name evidence="3" type="ORF">P5G59_07085</name>
</gene>